<accession>A0A3M7RNC3</accession>
<keyword evidence="5" id="KW-0206">Cytoskeleton</keyword>
<gene>
    <name evidence="7" type="ORF">BpHYR1_009176</name>
</gene>
<comment type="similarity">
    <text evidence="2">Belongs to the TUBGCP family.</text>
</comment>
<feature type="domain" description="Gamma tubulin complex component C-terminal" evidence="6">
    <location>
        <begin position="9"/>
        <end position="73"/>
    </location>
</feature>
<dbReference type="AlphaFoldDB" id="A0A3M7RNC3"/>
<name>A0A3M7RNC3_BRAPC</name>
<evidence type="ECO:0000256" key="5">
    <source>
        <dbReference type="ARBA" id="ARBA00023212"/>
    </source>
</evidence>
<evidence type="ECO:0000256" key="2">
    <source>
        <dbReference type="ARBA" id="ARBA00010337"/>
    </source>
</evidence>
<dbReference type="GO" id="GO:0043015">
    <property type="term" value="F:gamma-tubulin binding"/>
    <property type="evidence" value="ECO:0007669"/>
    <property type="project" value="InterPro"/>
</dbReference>
<comment type="caution">
    <text evidence="7">The sequence shown here is derived from an EMBL/GenBank/DDBJ whole genome shotgun (WGS) entry which is preliminary data.</text>
</comment>
<reference evidence="7 8" key="1">
    <citation type="journal article" date="2018" name="Sci. Rep.">
        <title>Genomic signatures of local adaptation to the degree of environmental predictability in rotifers.</title>
        <authorList>
            <person name="Franch-Gras L."/>
            <person name="Hahn C."/>
            <person name="Garcia-Roger E.M."/>
            <person name="Carmona M.J."/>
            <person name="Serra M."/>
            <person name="Gomez A."/>
        </authorList>
    </citation>
    <scope>NUCLEOTIDE SEQUENCE [LARGE SCALE GENOMIC DNA]</scope>
    <source>
        <strain evidence="7">HYR1</strain>
    </source>
</reference>
<evidence type="ECO:0000313" key="8">
    <source>
        <dbReference type="Proteomes" id="UP000276133"/>
    </source>
</evidence>
<dbReference type="InterPro" id="IPR042241">
    <property type="entry name" value="GCP_C_sf"/>
</dbReference>
<evidence type="ECO:0000256" key="4">
    <source>
        <dbReference type="ARBA" id="ARBA00022701"/>
    </source>
</evidence>
<keyword evidence="4" id="KW-0493">Microtubule</keyword>
<proteinExistence type="inferred from homology"/>
<dbReference type="GO" id="GO:0005874">
    <property type="term" value="C:microtubule"/>
    <property type="evidence" value="ECO:0007669"/>
    <property type="project" value="UniProtKB-KW"/>
</dbReference>
<comment type="subcellular location">
    <subcellularLocation>
        <location evidence="1">Cytoplasm</location>
        <location evidence="1">Cytoskeleton</location>
    </subcellularLocation>
</comment>
<dbReference type="Gene3D" id="1.20.120.1900">
    <property type="entry name" value="Gamma-tubulin complex, C-terminal domain"/>
    <property type="match status" value="1"/>
</dbReference>
<keyword evidence="3" id="KW-0963">Cytoplasm</keyword>
<protein>
    <recommendedName>
        <fullName evidence="6">Gamma tubulin complex component C-terminal domain-containing protein</fullName>
    </recommendedName>
</protein>
<dbReference type="InterPro" id="IPR040457">
    <property type="entry name" value="GCP_C"/>
</dbReference>
<organism evidence="7 8">
    <name type="scientific">Brachionus plicatilis</name>
    <name type="common">Marine rotifer</name>
    <name type="synonym">Brachionus muelleri</name>
    <dbReference type="NCBI Taxonomy" id="10195"/>
    <lineage>
        <taxon>Eukaryota</taxon>
        <taxon>Metazoa</taxon>
        <taxon>Spiralia</taxon>
        <taxon>Gnathifera</taxon>
        <taxon>Rotifera</taxon>
        <taxon>Eurotatoria</taxon>
        <taxon>Monogononta</taxon>
        <taxon>Pseudotrocha</taxon>
        <taxon>Ploima</taxon>
        <taxon>Brachionidae</taxon>
        <taxon>Brachionus</taxon>
    </lineage>
</organism>
<dbReference type="EMBL" id="REGN01003020">
    <property type="protein sequence ID" value="RNA24910.1"/>
    <property type="molecule type" value="Genomic_DNA"/>
</dbReference>
<sequence>MESSRYFTIFNIFEMSNEFLNKVKSQSDIDEIVELHQRFLQLLVKNCLLKNKYFQSSIHEVFGVILEFCDTWRKGLQCRLSLI</sequence>
<dbReference type="Pfam" id="PF04130">
    <property type="entry name" value="GCP_C_terminal"/>
    <property type="match status" value="1"/>
</dbReference>
<evidence type="ECO:0000313" key="7">
    <source>
        <dbReference type="EMBL" id="RNA24910.1"/>
    </source>
</evidence>
<evidence type="ECO:0000256" key="3">
    <source>
        <dbReference type="ARBA" id="ARBA00022490"/>
    </source>
</evidence>
<dbReference type="OrthoDB" id="2192946at2759"/>
<dbReference type="Proteomes" id="UP000276133">
    <property type="component" value="Unassembled WGS sequence"/>
</dbReference>
<keyword evidence="8" id="KW-1185">Reference proteome</keyword>
<evidence type="ECO:0000259" key="6">
    <source>
        <dbReference type="Pfam" id="PF04130"/>
    </source>
</evidence>
<evidence type="ECO:0000256" key="1">
    <source>
        <dbReference type="ARBA" id="ARBA00004245"/>
    </source>
</evidence>